<dbReference type="PANTHER" id="PTHR35526">
    <property type="entry name" value="ANTI-SIGMA-F FACTOR RSBW-RELATED"/>
    <property type="match status" value="1"/>
</dbReference>
<dbReference type="InterPro" id="IPR003594">
    <property type="entry name" value="HATPase_dom"/>
</dbReference>
<dbReference type="PANTHER" id="PTHR35526:SF3">
    <property type="entry name" value="ANTI-SIGMA-F FACTOR RSBW"/>
    <property type="match status" value="1"/>
</dbReference>
<accession>A0A9W6NRQ6</accession>
<dbReference type="InterPro" id="IPR036890">
    <property type="entry name" value="HATPase_C_sf"/>
</dbReference>
<dbReference type="GO" id="GO:0004674">
    <property type="term" value="F:protein serine/threonine kinase activity"/>
    <property type="evidence" value="ECO:0007669"/>
    <property type="project" value="UniProtKB-KW"/>
</dbReference>
<evidence type="ECO:0000313" key="4">
    <source>
        <dbReference type="EMBL" id="GLL06387.1"/>
    </source>
</evidence>
<organism evidence="4 5">
    <name type="scientific">Dactylosporangium matsuzakiense</name>
    <dbReference type="NCBI Taxonomy" id="53360"/>
    <lineage>
        <taxon>Bacteria</taxon>
        <taxon>Bacillati</taxon>
        <taxon>Actinomycetota</taxon>
        <taxon>Actinomycetes</taxon>
        <taxon>Micromonosporales</taxon>
        <taxon>Micromonosporaceae</taxon>
        <taxon>Dactylosporangium</taxon>
    </lineage>
</organism>
<name>A0A9W6NRQ6_9ACTN</name>
<dbReference type="Gene3D" id="3.30.565.10">
    <property type="entry name" value="Histidine kinase-like ATPase, C-terminal domain"/>
    <property type="match status" value="1"/>
</dbReference>
<dbReference type="Pfam" id="PF13581">
    <property type="entry name" value="HATPase_c_2"/>
    <property type="match status" value="1"/>
</dbReference>
<keyword evidence="5" id="KW-1185">Reference proteome</keyword>
<keyword evidence="1" id="KW-0723">Serine/threonine-protein kinase</keyword>
<dbReference type="AlphaFoldDB" id="A0A9W6NRQ6"/>
<gene>
    <name evidence="4" type="ORF">GCM10017581_081370</name>
</gene>
<dbReference type="NCBIfam" id="NF041045">
    <property type="entry name" value="RsbA_anti_sig"/>
    <property type="match status" value="1"/>
</dbReference>
<keyword evidence="1" id="KW-0418">Kinase</keyword>
<reference evidence="4" key="2">
    <citation type="submission" date="2023-01" db="EMBL/GenBank/DDBJ databases">
        <authorList>
            <person name="Sun Q."/>
            <person name="Evtushenko L."/>
        </authorList>
    </citation>
    <scope>NUCLEOTIDE SEQUENCE</scope>
    <source>
        <strain evidence="4">VKM Ac-1321</strain>
    </source>
</reference>
<feature type="domain" description="MEDS" evidence="3">
    <location>
        <begin position="14"/>
        <end position="157"/>
    </location>
</feature>
<dbReference type="SUPFAM" id="SSF55874">
    <property type="entry name" value="ATPase domain of HSP90 chaperone/DNA topoisomerase II/histidine kinase"/>
    <property type="match status" value="1"/>
</dbReference>
<dbReference type="EMBL" id="BSFP01000072">
    <property type="protein sequence ID" value="GLL06387.1"/>
    <property type="molecule type" value="Genomic_DNA"/>
</dbReference>
<sequence length="318" mass="34196">MRTGAGAGHTGYLHEAICYDSDEHLLDVVVPFLLGGVAAGEPTIVSFGERTAGLVRTALPPGCPVTFLTSGEVYARPAGAIRSYRALLAEHVQRGAGQIRIVGELGRPQFGPTWDWWARYESAINHAYDEFPLWSMCAYDTRATPAHVLADVLRTHPKTAAPFDRHTANAQYTDPETFLLENRPEVADPLQRATPASDTLDGQPGESRRIVREAGAGRVGPAKLDDLTLAVSEIVANAHRYGRPPVRMRVWAGPGRVVVTVTDTGPGTKDPFAGLLPAASETSAGFGLWIAHQVCDHVSMQRGPDGFSIRLTVSDQTG</sequence>
<proteinExistence type="predicted"/>
<protein>
    <submittedName>
        <fullName evidence="4">Anti-sigma regulatory factor</fullName>
    </submittedName>
</protein>
<dbReference type="Proteomes" id="UP001143480">
    <property type="component" value="Unassembled WGS sequence"/>
</dbReference>
<dbReference type="Pfam" id="PF14417">
    <property type="entry name" value="MEDS"/>
    <property type="match status" value="1"/>
</dbReference>
<comment type="caution">
    <text evidence="4">The sequence shown here is derived from an EMBL/GenBank/DDBJ whole genome shotgun (WGS) entry which is preliminary data.</text>
</comment>
<keyword evidence="1" id="KW-0808">Transferase</keyword>
<dbReference type="InterPro" id="IPR047718">
    <property type="entry name" value="RsbA-like_anti_sig"/>
</dbReference>
<feature type="domain" description="Histidine kinase/HSP90-like ATPase" evidence="2">
    <location>
        <begin position="207"/>
        <end position="312"/>
    </location>
</feature>
<dbReference type="InterPro" id="IPR050267">
    <property type="entry name" value="Anti-sigma-factor_SerPK"/>
</dbReference>
<reference evidence="4" key="1">
    <citation type="journal article" date="2014" name="Int. J. Syst. Evol. Microbiol.">
        <title>Complete genome sequence of Corynebacterium casei LMG S-19264T (=DSM 44701T), isolated from a smear-ripened cheese.</title>
        <authorList>
            <consortium name="US DOE Joint Genome Institute (JGI-PGF)"/>
            <person name="Walter F."/>
            <person name="Albersmeier A."/>
            <person name="Kalinowski J."/>
            <person name="Ruckert C."/>
        </authorList>
    </citation>
    <scope>NUCLEOTIDE SEQUENCE</scope>
    <source>
        <strain evidence="4">VKM Ac-1321</strain>
    </source>
</reference>
<evidence type="ECO:0000259" key="3">
    <source>
        <dbReference type="Pfam" id="PF14417"/>
    </source>
</evidence>
<evidence type="ECO:0000313" key="5">
    <source>
        <dbReference type="Proteomes" id="UP001143480"/>
    </source>
</evidence>
<evidence type="ECO:0000256" key="1">
    <source>
        <dbReference type="ARBA" id="ARBA00022527"/>
    </source>
</evidence>
<dbReference type="RefSeq" id="WP_261965250.1">
    <property type="nucleotide sequence ID" value="NZ_BAAAXA010000001.1"/>
</dbReference>
<evidence type="ECO:0000259" key="2">
    <source>
        <dbReference type="Pfam" id="PF13581"/>
    </source>
</evidence>
<dbReference type="InterPro" id="IPR025847">
    <property type="entry name" value="MEDS_domain"/>
</dbReference>
<dbReference type="CDD" id="cd16936">
    <property type="entry name" value="HATPase_RsbW-like"/>
    <property type="match status" value="1"/>
</dbReference>